<proteinExistence type="predicted"/>
<dbReference type="OrthoDB" id="19045at2759"/>
<protein>
    <submittedName>
        <fullName evidence="8">Bifunctional polynucleotide phosphatase/kinase</fullName>
    </submittedName>
</protein>
<sequence>MSCQLHPCDSNGSDDSSRTVVTILSKEPVHLGRNLLTGITDKKLSRKHVELVADFKRKTLLLKQLGTHSAVVDGQSLQKEDTRNLQNEQQFCLLNGKYQYRISFSLPDGDAAVDKAGENSLLAKTEAHATSSRTPAQKRTASEMQETEASNIKEESHKRMKTEGENGMSDGDKSIEEKLRALQENAKVEMSKSSEKLKQADRESGKGKEKVVSKGGVSTAETWEEHGKLVVYTAKGVTASSKMAGFDLDGTIITTSSGKVFPTDINDWKIYLPETVGKLKKLHEEGYKIIFFTNQLGIGKGKLKLEDFKKKLLRILQRLGIPVQVFIATGSGIYRKPCLGMWDFFQEKKNDDILVDLSSSLYIGDAAGRPADWMPKKKKDFSCSDRLFAMNVGIPFYTPEEFFQGKKKAKFQMPSFNPKQLDPKKPLFEPQTTIPSSSKEVIVLVGFPASGKSSFVKRHLLPHKYVHVNRYLIFCFDLEIDKIDKIGSWQKCVALCESSLSKGLSVVVDNTNPDVESRNRYVTCAKNAKVPCRCFIFDVTFDHARHNEKFRTMTPDGKNHAPIADMIFHSYKKKFTQPQLQEGFSEIIKVNFVPTFNNSKEENLYKMFLLEK</sequence>
<feature type="region of interest" description="Disordered" evidence="6">
    <location>
        <begin position="186"/>
        <end position="213"/>
    </location>
</feature>
<keyword evidence="2" id="KW-0227">DNA damage</keyword>
<dbReference type="InterPro" id="IPR027417">
    <property type="entry name" value="P-loop_NTPase"/>
</dbReference>
<dbReference type="GO" id="GO:0046403">
    <property type="term" value="F:polynucleotide 3'-phosphatase activity"/>
    <property type="evidence" value="ECO:0007669"/>
    <property type="project" value="InterPro"/>
</dbReference>
<feature type="region of interest" description="Disordered" evidence="6">
    <location>
        <begin position="124"/>
        <end position="173"/>
    </location>
</feature>
<reference evidence="8" key="1">
    <citation type="submission" date="2021-10" db="EMBL/GenBank/DDBJ databases">
        <title>Tropical sea cucumber genome reveals ecological adaptation and Cuvierian tubules defense mechanism.</title>
        <authorList>
            <person name="Chen T."/>
        </authorList>
    </citation>
    <scope>NUCLEOTIDE SEQUENCE</scope>
    <source>
        <strain evidence="8">Nanhai2018</strain>
        <tissue evidence="8">Muscle</tissue>
    </source>
</reference>
<dbReference type="GO" id="GO:0003690">
    <property type="term" value="F:double-stranded DNA binding"/>
    <property type="evidence" value="ECO:0007669"/>
    <property type="project" value="TreeGrafter"/>
</dbReference>
<dbReference type="Gene3D" id="3.40.50.300">
    <property type="entry name" value="P-loop containing nucleotide triphosphate hydrolases"/>
    <property type="match status" value="1"/>
</dbReference>
<evidence type="ECO:0000313" key="8">
    <source>
        <dbReference type="EMBL" id="KAJ8041941.1"/>
    </source>
</evidence>
<feature type="compositionally biased region" description="Basic and acidic residues" evidence="6">
    <location>
        <begin position="151"/>
        <end position="173"/>
    </location>
</feature>
<dbReference type="InterPro" id="IPR006551">
    <property type="entry name" value="Polynucleotide_phosphatase"/>
</dbReference>
<accession>A0A9Q1HE89</accession>
<dbReference type="InterPro" id="IPR041388">
    <property type="entry name" value="FHA_2"/>
</dbReference>
<dbReference type="SUPFAM" id="SSF52540">
    <property type="entry name" value="P-loop containing nucleoside triphosphate hydrolases"/>
    <property type="match status" value="1"/>
</dbReference>
<evidence type="ECO:0000256" key="2">
    <source>
        <dbReference type="ARBA" id="ARBA00022763"/>
    </source>
</evidence>
<dbReference type="FunFam" id="3.40.50.300:FF:000737">
    <property type="entry name" value="Bifunctional polynucleotide phosphatase/kinase"/>
    <property type="match status" value="1"/>
</dbReference>
<feature type="compositionally biased region" description="Basic and acidic residues" evidence="6">
    <location>
        <begin position="186"/>
        <end position="212"/>
    </location>
</feature>
<evidence type="ECO:0000256" key="1">
    <source>
        <dbReference type="ARBA" id="ARBA00004123"/>
    </source>
</evidence>
<comment type="subcellular location">
    <subcellularLocation>
        <location evidence="1">Nucleus</location>
    </subcellularLocation>
</comment>
<gene>
    <name evidence="8" type="ORF">HOLleu_12880</name>
</gene>
<feature type="compositionally biased region" description="Polar residues" evidence="6">
    <location>
        <begin position="128"/>
        <end position="150"/>
    </location>
</feature>
<dbReference type="InterPro" id="IPR000253">
    <property type="entry name" value="FHA_dom"/>
</dbReference>
<dbReference type="SUPFAM" id="SSF49879">
    <property type="entry name" value="SMAD/FHA domain"/>
    <property type="match status" value="1"/>
</dbReference>
<dbReference type="GO" id="GO:0005634">
    <property type="term" value="C:nucleus"/>
    <property type="evidence" value="ECO:0007669"/>
    <property type="project" value="UniProtKB-SubCell"/>
</dbReference>
<evidence type="ECO:0000256" key="3">
    <source>
        <dbReference type="ARBA" id="ARBA00022801"/>
    </source>
</evidence>
<name>A0A9Q1HE89_HOLLE</name>
<dbReference type="PROSITE" id="PS50006">
    <property type="entry name" value="FHA_DOMAIN"/>
    <property type="match status" value="1"/>
</dbReference>
<feature type="domain" description="FHA" evidence="7">
    <location>
        <begin position="34"/>
        <end position="77"/>
    </location>
</feature>
<evidence type="ECO:0000256" key="4">
    <source>
        <dbReference type="ARBA" id="ARBA00023204"/>
    </source>
</evidence>
<evidence type="ECO:0000259" key="7">
    <source>
        <dbReference type="PROSITE" id="PS50006"/>
    </source>
</evidence>
<organism evidence="8 9">
    <name type="scientific">Holothuria leucospilota</name>
    <name type="common">Black long sea cucumber</name>
    <name type="synonym">Mertensiothuria leucospilota</name>
    <dbReference type="NCBI Taxonomy" id="206669"/>
    <lineage>
        <taxon>Eukaryota</taxon>
        <taxon>Metazoa</taxon>
        <taxon>Echinodermata</taxon>
        <taxon>Eleutherozoa</taxon>
        <taxon>Echinozoa</taxon>
        <taxon>Holothuroidea</taxon>
        <taxon>Aspidochirotacea</taxon>
        <taxon>Aspidochirotida</taxon>
        <taxon>Holothuriidae</taxon>
        <taxon>Holothuria</taxon>
    </lineage>
</organism>
<dbReference type="InterPro" id="IPR023214">
    <property type="entry name" value="HAD_sf"/>
</dbReference>
<dbReference type="NCBIfam" id="TIGR01664">
    <property type="entry name" value="DNA-3'-Pase"/>
    <property type="match status" value="1"/>
</dbReference>
<dbReference type="NCBIfam" id="TIGR01663">
    <property type="entry name" value="PNK-3'Pase"/>
    <property type="match status" value="1"/>
</dbReference>
<dbReference type="GO" id="GO:0046404">
    <property type="term" value="F:ATP-dependent polydeoxyribonucleotide 5'-hydroxyl-kinase activity"/>
    <property type="evidence" value="ECO:0007669"/>
    <property type="project" value="InterPro"/>
</dbReference>
<dbReference type="AlphaFoldDB" id="A0A9Q1HE89"/>
<dbReference type="NCBIfam" id="TIGR01662">
    <property type="entry name" value="HAD-SF-IIIA"/>
    <property type="match status" value="1"/>
</dbReference>
<dbReference type="Proteomes" id="UP001152320">
    <property type="component" value="Chromosome 5"/>
</dbReference>
<dbReference type="InterPro" id="IPR013954">
    <property type="entry name" value="PNK3P"/>
</dbReference>
<dbReference type="Pfam" id="PF08645">
    <property type="entry name" value="PNK3P"/>
    <property type="match status" value="1"/>
</dbReference>
<dbReference type="Pfam" id="PF17913">
    <property type="entry name" value="FHA_2"/>
    <property type="match status" value="1"/>
</dbReference>
<dbReference type="PANTHER" id="PTHR12083:SF9">
    <property type="entry name" value="BIFUNCTIONAL POLYNUCLEOTIDE PHOSPHATASE_KINASE"/>
    <property type="match status" value="1"/>
</dbReference>
<keyword evidence="3" id="KW-0378">Hydrolase</keyword>
<dbReference type="InterPro" id="IPR006549">
    <property type="entry name" value="HAD-SF_hydro_IIIA"/>
</dbReference>
<keyword evidence="4" id="KW-0234">DNA repair</keyword>
<dbReference type="CDD" id="cd01625">
    <property type="entry name" value="HAD_PNP"/>
    <property type="match status" value="1"/>
</dbReference>
<dbReference type="Pfam" id="PF13671">
    <property type="entry name" value="AAA_33"/>
    <property type="match status" value="1"/>
</dbReference>
<dbReference type="InterPro" id="IPR006550">
    <property type="entry name" value="PNKP"/>
</dbReference>
<keyword evidence="5" id="KW-0539">Nucleus</keyword>
<dbReference type="Gene3D" id="2.60.200.20">
    <property type="match status" value="1"/>
</dbReference>
<evidence type="ECO:0000313" key="9">
    <source>
        <dbReference type="Proteomes" id="UP001152320"/>
    </source>
</evidence>
<dbReference type="InterPro" id="IPR036412">
    <property type="entry name" value="HAD-like_sf"/>
</dbReference>
<keyword evidence="9" id="KW-1185">Reference proteome</keyword>
<comment type="caution">
    <text evidence="8">The sequence shown here is derived from an EMBL/GenBank/DDBJ whole genome shotgun (WGS) entry which is preliminary data.</text>
</comment>
<dbReference type="PANTHER" id="PTHR12083">
    <property type="entry name" value="BIFUNCTIONAL POLYNUCLEOTIDE PHOSPHATASE/KINASE"/>
    <property type="match status" value="1"/>
</dbReference>
<evidence type="ECO:0000256" key="5">
    <source>
        <dbReference type="ARBA" id="ARBA00023242"/>
    </source>
</evidence>
<dbReference type="Gene3D" id="3.40.50.1000">
    <property type="entry name" value="HAD superfamily/HAD-like"/>
    <property type="match status" value="1"/>
</dbReference>
<dbReference type="InterPro" id="IPR008984">
    <property type="entry name" value="SMAD_FHA_dom_sf"/>
</dbReference>
<dbReference type="FunFam" id="3.40.50.1000:FF:000078">
    <property type="entry name" value="Bifunctional polynucleotide phosphatase/kinase"/>
    <property type="match status" value="1"/>
</dbReference>
<evidence type="ECO:0000256" key="6">
    <source>
        <dbReference type="SAM" id="MobiDB-lite"/>
    </source>
</evidence>
<dbReference type="EMBL" id="JAIZAY010000005">
    <property type="protein sequence ID" value="KAJ8041941.1"/>
    <property type="molecule type" value="Genomic_DNA"/>
</dbReference>
<dbReference type="GO" id="GO:0006281">
    <property type="term" value="P:DNA repair"/>
    <property type="evidence" value="ECO:0007669"/>
    <property type="project" value="UniProtKB-KW"/>
</dbReference>
<dbReference type="SUPFAM" id="SSF56784">
    <property type="entry name" value="HAD-like"/>
    <property type="match status" value="1"/>
</dbReference>